<keyword evidence="1" id="KW-0732">Signal</keyword>
<evidence type="ECO:0000256" key="1">
    <source>
        <dbReference type="SAM" id="SignalP"/>
    </source>
</evidence>
<dbReference type="Proteomes" id="UP000053257">
    <property type="component" value="Unassembled WGS sequence"/>
</dbReference>
<protein>
    <submittedName>
        <fullName evidence="2">Uncharacterized protein</fullName>
    </submittedName>
</protein>
<dbReference type="HOGENOM" id="CLU_2278467_0_0_1"/>
<accession>A0A0C3SFX9</accession>
<dbReference type="AlphaFoldDB" id="A0A0C3SFX9"/>
<feature type="signal peptide" evidence="1">
    <location>
        <begin position="1"/>
        <end position="17"/>
    </location>
</feature>
<sequence>MRPTLLFALGSACLAQATPPVVPRQSASNPLGCIWWCYLNGTETNSAGQVVNQLTDSPGCSDCPGSACTGKLHGELHLGTNMFVGDYWVRTSFRSLVRPVVR</sequence>
<dbReference type="EMBL" id="KN840438">
    <property type="protein sequence ID" value="KIP12865.1"/>
    <property type="molecule type" value="Genomic_DNA"/>
</dbReference>
<gene>
    <name evidence="2" type="ORF">PHLGIDRAFT_138025</name>
</gene>
<reference evidence="2 3" key="1">
    <citation type="journal article" date="2014" name="PLoS Genet.">
        <title>Analysis of the Phlebiopsis gigantea genome, transcriptome and secretome provides insight into its pioneer colonization strategies of wood.</title>
        <authorList>
            <person name="Hori C."/>
            <person name="Ishida T."/>
            <person name="Igarashi K."/>
            <person name="Samejima M."/>
            <person name="Suzuki H."/>
            <person name="Master E."/>
            <person name="Ferreira P."/>
            <person name="Ruiz-Duenas F.J."/>
            <person name="Held B."/>
            <person name="Canessa P."/>
            <person name="Larrondo L.F."/>
            <person name="Schmoll M."/>
            <person name="Druzhinina I.S."/>
            <person name="Kubicek C.P."/>
            <person name="Gaskell J.A."/>
            <person name="Kersten P."/>
            <person name="St John F."/>
            <person name="Glasner J."/>
            <person name="Sabat G."/>
            <person name="Splinter BonDurant S."/>
            <person name="Syed K."/>
            <person name="Yadav J."/>
            <person name="Mgbeahuruike A.C."/>
            <person name="Kovalchuk A."/>
            <person name="Asiegbu F.O."/>
            <person name="Lackner G."/>
            <person name="Hoffmeister D."/>
            <person name="Rencoret J."/>
            <person name="Gutierrez A."/>
            <person name="Sun H."/>
            <person name="Lindquist E."/>
            <person name="Barry K."/>
            <person name="Riley R."/>
            <person name="Grigoriev I.V."/>
            <person name="Henrissat B."/>
            <person name="Kues U."/>
            <person name="Berka R.M."/>
            <person name="Martinez A.T."/>
            <person name="Covert S.F."/>
            <person name="Blanchette R.A."/>
            <person name="Cullen D."/>
        </authorList>
    </citation>
    <scope>NUCLEOTIDE SEQUENCE [LARGE SCALE GENOMIC DNA]</scope>
    <source>
        <strain evidence="2 3">11061_1 CR5-6</strain>
    </source>
</reference>
<name>A0A0C3SFX9_PHLG1</name>
<evidence type="ECO:0000313" key="2">
    <source>
        <dbReference type="EMBL" id="KIP12865.1"/>
    </source>
</evidence>
<evidence type="ECO:0000313" key="3">
    <source>
        <dbReference type="Proteomes" id="UP000053257"/>
    </source>
</evidence>
<proteinExistence type="predicted"/>
<organism evidence="2 3">
    <name type="scientific">Phlebiopsis gigantea (strain 11061_1 CR5-6)</name>
    <name type="common">White-rot fungus</name>
    <name type="synonym">Peniophora gigantea</name>
    <dbReference type="NCBI Taxonomy" id="745531"/>
    <lineage>
        <taxon>Eukaryota</taxon>
        <taxon>Fungi</taxon>
        <taxon>Dikarya</taxon>
        <taxon>Basidiomycota</taxon>
        <taxon>Agaricomycotina</taxon>
        <taxon>Agaricomycetes</taxon>
        <taxon>Polyporales</taxon>
        <taxon>Phanerochaetaceae</taxon>
        <taxon>Phlebiopsis</taxon>
    </lineage>
</organism>
<feature type="chain" id="PRO_5002169915" evidence="1">
    <location>
        <begin position="18"/>
        <end position="102"/>
    </location>
</feature>
<keyword evidence="3" id="KW-1185">Reference proteome</keyword>